<accession>A0AAV8S3B7</accession>
<name>A0AAV8S3B7_ENSVE</name>
<organism evidence="1 2">
    <name type="scientific">Ensete ventricosum</name>
    <name type="common">Abyssinian banana</name>
    <name type="synonym">Musa ensete</name>
    <dbReference type="NCBI Taxonomy" id="4639"/>
    <lineage>
        <taxon>Eukaryota</taxon>
        <taxon>Viridiplantae</taxon>
        <taxon>Streptophyta</taxon>
        <taxon>Embryophyta</taxon>
        <taxon>Tracheophyta</taxon>
        <taxon>Spermatophyta</taxon>
        <taxon>Magnoliopsida</taxon>
        <taxon>Liliopsida</taxon>
        <taxon>Zingiberales</taxon>
        <taxon>Musaceae</taxon>
        <taxon>Ensete</taxon>
    </lineage>
</organism>
<dbReference type="AlphaFoldDB" id="A0AAV8S3B7"/>
<protein>
    <submittedName>
        <fullName evidence="1">Uncharacterized protein</fullName>
    </submittedName>
</protein>
<dbReference type="Proteomes" id="UP001222027">
    <property type="component" value="Unassembled WGS sequence"/>
</dbReference>
<dbReference type="EMBL" id="JAQQAF010000001">
    <property type="protein sequence ID" value="KAJ8513978.1"/>
    <property type="molecule type" value="Genomic_DNA"/>
</dbReference>
<sequence>MPDSPKPDSNIWGKQLFEIDTVARPEDALPLVGRGTFWSTIVSRDASYRHHVNLDQGGCNWKSNQVEESVLNSDLEEVFLTR</sequence>
<gene>
    <name evidence="1" type="ORF">OPV22_004412</name>
</gene>
<reference evidence="1 2" key="1">
    <citation type="submission" date="2022-12" db="EMBL/GenBank/DDBJ databases">
        <title>Chromosome-scale assembly of the Ensete ventricosum genome.</title>
        <authorList>
            <person name="Dussert Y."/>
            <person name="Stocks J."/>
            <person name="Wendawek A."/>
            <person name="Woldeyes F."/>
            <person name="Nichols R.A."/>
            <person name="Borrell J.S."/>
        </authorList>
    </citation>
    <scope>NUCLEOTIDE SEQUENCE [LARGE SCALE GENOMIC DNA]</scope>
    <source>
        <strain evidence="2">cv. Maze</strain>
        <tissue evidence="1">Seeds</tissue>
    </source>
</reference>
<comment type="caution">
    <text evidence="1">The sequence shown here is derived from an EMBL/GenBank/DDBJ whole genome shotgun (WGS) entry which is preliminary data.</text>
</comment>
<keyword evidence="2" id="KW-1185">Reference proteome</keyword>
<proteinExistence type="predicted"/>
<evidence type="ECO:0000313" key="1">
    <source>
        <dbReference type="EMBL" id="KAJ8513978.1"/>
    </source>
</evidence>
<evidence type="ECO:0000313" key="2">
    <source>
        <dbReference type="Proteomes" id="UP001222027"/>
    </source>
</evidence>